<evidence type="ECO:0000256" key="1">
    <source>
        <dbReference type="SAM" id="MobiDB-lite"/>
    </source>
</evidence>
<feature type="region of interest" description="Disordered" evidence="1">
    <location>
        <begin position="87"/>
        <end position="161"/>
    </location>
</feature>
<evidence type="ECO:0000313" key="4">
    <source>
        <dbReference type="Proteomes" id="UP001167160"/>
    </source>
</evidence>
<keyword evidence="3" id="KW-0418">Kinase</keyword>
<organism evidence="3 4">
    <name type="scientific">Streptomyces meridianus</name>
    <dbReference type="NCBI Taxonomy" id="2938945"/>
    <lineage>
        <taxon>Bacteria</taxon>
        <taxon>Bacillati</taxon>
        <taxon>Actinomycetota</taxon>
        <taxon>Actinomycetes</taxon>
        <taxon>Kitasatosporales</taxon>
        <taxon>Streptomycetaceae</taxon>
        <taxon>Streptomyces</taxon>
    </lineage>
</organism>
<feature type="compositionally biased region" description="Basic and acidic residues" evidence="1">
    <location>
        <begin position="141"/>
        <end position="160"/>
    </location>
</feature>
<proteinExistence type="predicted"/>
<comment type="caution">
    <text evidence="3">The sequence shown here is derived from an EMBL/GenBank/DDBJ whole genome shotgun (WGS) entry which is preliminary data.</text>
</comment>
<sequence length="310" mass="32137">ARNGAAAAGVSASASGAAADRARSALRSVRNASAAHRAEADAPAPATPAGPRSAGFTDRVSRRVLAVVAVVVLALVGSVLAYNAMSGDGGGGKQAPAASGESDTADGSKDKEQGGDKGTGTDNSASPSASPSASADDEKDGDDKDKDSSGSGGGKDELPDGYRIVTNSQFNFAIAMPKGWKRTGTAGQNSGAIYSKNGGYPRMQVDFTASPGEDAKAAWESADRGAAAGSISGYRLIGIKKVPYRGYPTVADWEFERRPDSERMRVLNRGFRVNSTHGYAIMITCAKDAWDDKECRTLRDTAFRTFRVKD</sequence>
<keyword evidence="4" id="KW-1185">Reference proteome</keyword>
<reference evidence="3" key="1">
    <citation type="journal article" date="2023" name="Int. J. Syst. Evol. Microbiol.">
        <title>Streptomyces meridianus sp. nov. isolated from brackish water of the Tagus estuary in Alcochete, Portugal.</title>
        <authorList>
            <person name="Santos J.D.N."/>
            <person name="Klimek D."/>
            <person name="Calusinska M."/>
            <person name="Lobo Da Cunha A."/>
            <person name="Catita J."/>
            <person name="Goncalves H."/>
            <person name="Gonzalez I."/>
            <person name="Reyes F."/>
            <person name="Lage O.M."/>
        </authorList>
    </citation>
    <scope>NUCLEOTIDE SEQUENCE</scope>
    <source>
        <strain evidence="3">MTZ3.1</strain>
    </source>
</reference>
<evidence type="ECO:0000313" key="3">
    <source>
        <dbReference type="EMBL" id="MCM2577656.1"/>
    </source>
</evidence>
<evidence type="ECO:0000256" key="2">
    <source>
        <dbReference type="SAM" id="Phobius"/>
    </source>
</evidence>
<keyword evidence="3" id="KW-0808">Transferase</keyword>
<keyword evidence="2" id="KW-0472">Membrane</keyword>
<keyword evidence="3" id="KW-0723">Serine/threonine-protein kinase</keyword>
<protein>
    <submittedName>
        <fullName evidence="3">Serine/threonine protein kinase</fullName>
    </submittedName>
</protein>
<keyword evidence="2" id="KW-0812">Transmembrane</keyword>
<accession>A0ABT0X531</accession>
<feature type="compositionally biased region" description="Low complexity" evidence="1">
    <location>
        <begin position="124"/>
        <end position="134"/>
    </location>
</feature>
<dbReference type="GO" id="GO:0004674">
    <property type="term" value="F:protein serine/threonine kinase activity"/>
    <property type="evidence" value="ECO:0007669"/>
    <property type="project" value="UniProtKB-KW"/>
</dbReference>
<feature type="transmembrane region" description="Helical" evidence="2">
    <location>
        <begin position="64"/>
        <end position="84"/>
    </location>
</feature>
<feature type="non-terminal residue" evidence="3">
    <location>
        <position position="1"/>
    </location>
</feature>
<gene>
    <name evidence="3" type="ORF">M1E25_09855</name>
</gene>
<feature type="compositionally biased region" description="Basic and acidic residues" evidence="1">
    <location>
        <begin position="106"/>
        <end position="115"/>
    </location>
</feature>
<dbReference type="Proteomes" id="UP001167160">
    <property type="component" value="Unassembled WGS sequence"/>
</dbReference>
<dbReference type="EMBL" id="JAMQGM010000020">
    <property type="protein sequence ID" value="MCM2577656.1"/>
    <property type="molecule type" value="Genomic_DNA"/>
</dbReference>
<feature type="region of interest" description="Disordered" evidence="1">
    <location>
        <begin position="1"/>
        <end position="54"/>
    </location>
</feature>
<name>A0ABT0X531_9ACTN</name>
<keyword evidence="2" id="KW-1133">Transmembrane helix</keyword>